<dbReference type="EMBL" id="KQ976409">
    <property type="protein sequence ID" value="KYM90890.1"/>
    <property type="molecule type" value="Genomic_DNA"/>
</dbReference>
<evidence type="ECO:0000256" key="1">
    <source>
        <dbReference type="SAM" id="MobiDB-lite"/>
    </source>
</evidence>
<name>A0A195BTU5_9HYME</name>
<reference evidence="2 3" key="1">
    <citation type="submission" date="2015-09" db="EMBL/GenBank/DDBJ databases">
        <title>Atta colombica WGS genome.</title>
        <authorList>
            <person name="Nygaard S."/>
            <person name="Hu H."/>
            <person name="Boomsma J."/>
            <person name="Zhang G."/>
        </authorList>
    </citation>
    <scope>NUCLEOTIDE SEQUENCE [LARGE SCALE GENOMIC DNA]</scope>
    <source>
        <strain evidence="2">Treedump-2</strain>
        <tissue evidence="2">Whole body</tissue>
    </source>
</reference>
<dbReference type="AlphaFoldDB" id="A0A195BTU5"/>
<evidence type="ECO:0000313" key="3">
    <source>
        <dbReference type="Proteomes" id="UP000078540"/>
    </source>
</evidence>
<proteinExistence type="predicted"/>
<organism evidence="2 3">
    <name type="scientific">Atta colombica</name>
    <dbReference type="NCBI Taxonomy" id="520822"/>
    <lineage>
        <taxon>Eukaryota</taxon>
        <taxon>Metazoa</taxon>
        <taxon>Ecdysozoa</taxon>
        <taxon>Arthropoda</taxon>
        <taxon>Hexapoda</taxon>
        <taxon>Insecta</taxon>
        <taxon>Pterygota</taxon>
        <taxon>Neoptera</taxon>
        <taxon>Endopterygota</taxon>
        <taxon>Hymenoptera</taxon>
        <taxon>Apocrita</taxon>
        <taxon>Aculeata</taxon>
        <taxon>Formicoidea</taxon>
        <taxon>Formicidae</taxon>
        <taxon>Myrmicinae</taxon>
        <taxon>Atta</taxon>
    </lineage>
</organism>
<feature type="region of interest" description="Disordered" evidence="1">
    <location>
        <begin position="45"/>
        <end position="68"/>
    </location>
</feature>
<protein>
    <submittedName>
        <fullName evidence="2">Uncharacterized protein</fullName>
    </submittedName>
</protein>
<keyword evidence="3" id="KW-1185">Reference proteome</keyword>
<gene>
    <name evidence="2" type="ORF">ALC53_01656</name>
</gene>
<sequence length="139" mass="15164">MHTRGHCDGDGGDCGGGGSSDGWAVLRRGRWRKAIKRFCCGPRFFPSSALSSRLSTSPAHGLSPDASPAPALAALRRERALERKLGSLSPPLVESRDSRVVPIPTRTITRRVSLQARNTLTILVSEIPRRYPSSRGHYF</sequence>
<evidence type="ECO:0000313" key="2">
    <source>
        <dbReference type="EMBL" id="KYM90890.1"/>
    </source>
</evidence>
<dbReference type="Proteomes" id="UP000078540">
    <property type="component" value="Unassembled WGS sequence"/>
</dbReference>
<accession>A0A195BTU5</accession>